<dbReference type="SUPFAM" id="SSF54523">
    <property type="entry name" value="Pili subunits"/>
    <property type="match status" value="1"/>
</dbReference>
<evidence type="ECO:0000256" key="11">
    <source>
        <dbReference type="SAM" id="MobiDB-lite"/>
    </source>
</evidence>
<dbReference type="SUPFAM" id="SSF101967">
    <property type="entry name" value="Adhesin YadA, collagen-binding domain"/>
    <property type="match status" value="4"/>
</dbReference>
<feature type="domain" description="Trimeric autotransporter adhesin YadA-like head" evidence="13">
    <location>
        <begin position="350"/>
        <end position="374"/>
    </location>
</feature>
<dbReference type="GO" id="GO:0009986">
    <property type="term" value="C:cell surface"/>
    <property type="evidence" value="ECO:0007669"/>
    <property type="project" value="UniProtKB-SubCell"/>
</dbReference>
<sequence length="558" mass="54991">MNDIHRASAEGATSPGRSESKAGPSQMPLRVLSVSLACVLLAGHLPEAAAQAAGSETCSTASGTSAAVAQGYGSTACGNNAKASYGSTTAFGFYANANATTATAIGADALVNSGGGTAIGNQARIEVNSLDSVALGVESNVSAASGTSLGGRSKVLAEAGTALGHASAVSGARATALGASSKANAEDSVAIGYNARANHAQSVALGTGSVTTAGAQTGYDAAYVGASNSTGQVNVGGRTVGSVAAGIAADDAVNVSQLRAGVDYAIDESKKYTDTRVEYAIDESKKYTDSRVSEVNNSVTNLINGSAGVFQVSQDDTAAASASGVNSTAGGADASASGARSTALGNGASATGANSVAIGAGSVASQANTVSIGSAGNERRLVNVAEGVAGTDGVNVNQLNRVGASSVQYDKNPDGTVNYNRISLNPAGGGTTIHNVRAGVAPTDAVNVKQLNDGMAKTLTQANHYTDQRIGDVRKDLHQSNRDARGGTAAAMAMAGLPQAYLPGRSMAAIAGSTYHGESGVAVGVSTISDNGRYVYKLQGSSNTTGDWGMTVGAGIQW</sequence>
<dbReference type="EMBL" id="CP011129">
    <property type="protein sequence ID" value="ALN83161.1"/>
    <property type="molecule type" value="Genomic_DNA"/>
</dbReference>
<accession>A0A0S2FHX8</accession>
<evidence type="ECO:0000256" key="1">
    <source>
        <dbReference type="ARBA" id="ARBA00004241"/>
    </source>
</evidence>
<dbReference type="CDD" id="cd12820">
    <property type="entry name" value="LbR_YadA-like"/>
    <property type="match status" value="1"/>
</dbReference>
<evidence type="ECO:0000259" key="13">
    <source>
        <dbReference type="Pfam" id="PF05658"/>
    </source>
</evidence>
<feature type="domain" description="Trimeric autotransporter adhesin YadA-like head" evidence="13">
    <location>
        <begin position="322"/>
        <end position="348"/>
    </location>
</feature>
<feature type="region of interest" description="Disordered" evidence="11">
    <location>
        <begin position="1"/>
        <end position="25"/>
    </location>
</feature>
<evidence type="ECO:0000259" key="14">
    <source>
        <dbReference type="Pfam" id="PF05662"/>
    </source>
</evidence>
<dbReference type="AlphaFoldDB" id="A0A0S2FHX8"/>
<dbReference type="InterPro" id="IPR005594">
    <property type="entry name" value="YadA_C"/>
</dbReference>
<feature type="region of interest" description="Disordered" evidence="11">
    <location>
        <begin position="322"/>
        <end position="346"/>
    </location>
</feature>
<comment type="subcellular location">
    <subcellularLocation>
        <location evidence="2">Cell outer membrane</location>
    </subcellularLocation>
    <subcellularLocation>
        <location evidence="1">Cell surface</location>
    </subcellularLocation>
</comment>
<feature type="domain" description="Trimeric autotransporter adhesin YadA-like head" evidence="13">
    <location>
        <begin position="183"/>
        <end position="209"/>
    </location>
</feature>
<evidence type="ECO:0000256" key="5">
    <source>
        <dbReference type="ARBA" id="ARBA00022452"/>
    </source>
</evidence>
<evidence type="ECO:0000313" key="16">
    <source>
        <dbReference type="Proteomes" id="UP000060787"/>
    </source>
</evidence>
<dbReference type="Gene3D" id="3.30.1300.30">
    <property type="entry name" value="GSPII I/J protein-like"/>
    <property type="match status" value="1"/>
</dbReference>
<protein>
    <submittedName>
        <fullName evidence="15">Putative inner membrane protein</fullName>
    </submittedName>
</protein>
<dbReference type="InterPro" id="IPR045584">
    <property type="entry name" value="Pilin-like"/>
</dbReference>
<keyword evidence="16" id="KW-1185">Reference proteome</keyword>
<keyword evidence="10" id="KW-0998">Cell outer membrane</keyword>
<dbReference type="Gene3D" id="1.20.5.2280">
    <property type="match status" value="1"/>
</dbReference>
<feature type="domain" description="Trimeric autotransporter adhesin YadA-like stalk" evidence="14">
    <location>
        <begin position="433"/>
        <end position="468"/>
    </location>
</feature>
<comment type="similarity">
    <text evidence="3">Belongs to the autotransporter-2 (AT-2) (TC 1.B.40) family.</text>
</comment>
<evidence type="ECO:0000256" key="2">
    <source>
        <dbReference type="ARBA" id="ARBA00004442"/>
    </source>
</evidence>
<evidence type="ECO:0000256" key="6">
    <source>
        <dbReference type="ARBA" id="ARBA00022692"/>
    </source>
</evidence>
<dbReference type="InterPro" id="IPR011049">
    <property type="entry name" value="Serralysin-like_metalloprot_C"/>
</dbReference>
<evidence type="ECO:0000256" key="3">
    <source>
        <dbReference type="ARBA" id="ARBA00005848"/>
    </source>
</evidence>
<reference evidence="15 16" key="1">
    <citation type="journal article" date="2015" name="BMC Genomics">
        <title>Comparative genomics and metabolic profiling of the genus Lysobacter.</title>
        <authorList>
            <person name="de Bruijn I."/>
            <person name="Cheng X."/>
            <person name="de Jager V."/>
            <person name="Exposito R.G."/>
            <person name="Watrous J."/>
            <person name="Patel N."/>
            <person name="Postma J."/>
            <person name="Dorrestein P.C."/>
            <person name="Kobayashi D."/>
            <person name="Raaijmakers J.M."/>
        </authorList>
    </citation>
    <scope>NUCLEOTIDE SEQUENCE [LARGE SCALE GENOMIC DNA]</scope>
    <source>
        <strain evidence="15 16">76</strain>
    </source>
</reference>
<feature type="domain" description="Trimeric autotransporter adhesin YadA-like stalk" evidence="14">
    <location>
        <begin position="243"/>
        <end position="260"/>
    </location>
</feature>
<keyword evidence="4" id="KW-0813">Transport</keyword>
<feature type="compositionally biased region" description="Low complexity" evidence="11">
    <location>
        <begin position="327"/>
        <end position="343"/>
    </location>
</feature>
<feature type="domain" description="Trimeric autotransporter adhesin YadA-like stalk" evidence="14">
    <location>
        <begin position="380"/>
        <end position="418"/>
    </location>
</feature>
<keyword evidence="7" id="KW-0732">Signal</keyword>
<dbReference type="STRING" id="84531.LA76x_5059"/>
<evidence type="ECO:0000313" key="15">
    <source>
        <dbReference type="EMBL" id="ALN83161.1"/>
    </source>
</evidence>
<dbReference type="Gene3D" id="6.10.250.2040">
    <property type="match status" value="1"/>
</dbReference>
<dbReference type="InterPro" id="IPR008640">
    <property type="entry name" value="Adhesin_Head_dom"/>
</dbReference>
<evidence type="ECO:0000256" key="4">
    <source>
        <dbReference type="ARBA" id="ARBA00022448"/>
    </source>
</evidence>
<dbReference type="Proteomes" id="UP000060787">
    <property type="component" value="Chromosome"/>
</dbReference>
<keyword evidence="9" id="KW-0472">Membrane</keyword>
<feature type="domain" description="Trimeric autotransporter adhesin YadA-like C-terminal membrane anchor" evidence="12">
    <location>
        <begin position="498"/>
        <end position="558"/>
    </location>
</feature>
<dbReference type="RefSeq" id="WP_082648096.1">
    <property type="nucleotide sequence ID" value="NZ_CP011129.1"/>
</dbReference>
<dbReference type="Gene3D" id="2.60.40.4050">
    <property type="match status" value="1"/>
</dbReference>
<evidence type="ECO:0000256" key="8">
    <source>
        <dbReference type="ARBA" id="ARBA00022927"/>
    </source>
</evidence>
<keyword evidence="5" id="KW-1134">Transmembrane beta strand</keyword>
<evidence type="ECO:0000256" key="9">
    <source>
        <dbReference type="ARBA" id="ARBA00023136"/>
    </source>
</evidence>
<dbReference type="InterPro" id="IPR008635">
    <property type="entry name" value="Coiled_stalk_dom"/>
</dbReference>
<dbReference type="PATRIC" id="fig|84531.8.peg.5067"/>
<dbReference type="Pfam" id="PF05658">
    <property type="entry name" value="YadA_head"/>
    <property type="match status" value="5"/>
</dbReference>
<dbReference type="Gene3D" id="2.150.10.10">
    <property type="entry name" value="Serralysin-like metalloprotease, C-terminal"/>
    <property type="match status" value="2"/>
</dbReference>
<keyword evidence="8" id="KW-0653">Protein transport</keyword>
<dbReference type="Pfam" id="PF05662">
    <property type="entry name" value="YadA_stalk"/>
    <property type="match status" value="3"/>
</dbReference>
<keyword evidence="6" id="KW-0812">Transmembrane</keyword>
<evidence type="ECO:0000256" key="7">
    <source>
        <dbReference type="ARBA" id="ARBA00022729"/>
    </source>
</evidence>
<evidence type="ECO:0000256" key="10">
    <source>
        <dbReference type="ARBA" id="ARBA00023237"/>
    </source>
</evidence>
<organism evidence="15 16">
    <name type="scientific">Lysobacter antibioticus</name>
    <dbReference type="NCBI Taxonomy" id="84531"/>
    <lineage>
        <taxon>Bacteria</taxon>
        <taxon>Pseudomonadati</taxon>
        <taxon>Pseudomonadota</taxon>
        <taxon>Gammaproteobacteria</taxon>
        <taxon>Lysobacterales</taxon>
        <taxon>Lysobacteraceae</taxon>
        <taxon>Lysobacter</taxon>
    </lineage>
</organism>
<feature type="domain" description="Trimeric autotransporter adhesin YadA-like head" evidence="13">
    <location>
        <begin position="69"/>
        <end position="95"/>
    </location>
</feature>
<feature type="domain" description="Trimeric autotransporter adhesin YadA-like head" evidence="13">
    <location>
        <begin position="160"/>
        <end position="181"/>
    </location>
</feature>
<proteinExistence type="inferred from homology"/>
<evidence type="ECO:0000259" key="12">
    <source>
        <dbReference type="Pfam" id="PF03895"/>
    </source>
</evidence>
<dbReference type="GO" id="GO:0015031">
    <property type="term" value="P:protein transport"/>
    <property type="evidence" value="ECO:0007669"/>
    <property type="project" value="UniProtKB-KW"/>
</dbReference>
<name>A0A0S2FHX8_LYSAN</name>
<dbReference type="GO" id="GO:0009279">
    <property type="term" value="C:cell outer membrane"/>
    <property type="evidence" value="ECO:0007669"/>
    <property type="project" value="UniProtKB-SubCell"/>
</dbReference>
<dbReference type="KEGG" id="lab:LA76x_5059"/>
<dbReference type="Pfam" id="PF03895">
    <property type="entry name" value="YadA_anchor"/>
    <property type="match status" value="1"/>
</dbReference>
<gene>
    <name evidence="15" type="ORF">LA76x_5059</name>
</gene>